<keyword evidence="7 9" id="KW-0648">Protein biosynthesis</keyword>
<dbReference type="GO" id="GO:0000049">
    <property type="term" value="F:tRNA binding"/>
    <property type="evidence" value="ECO:0007669"/>
    <property type="project" value="UniProtKB-KW"/>
</dbReference>
<dbReference type="NCBIfam" id="NF002436">
    <property type="entry name" value="PRK01584.1"/>
    <property type="match status" value="1"/>
</dbReference>
<organism evidence="11 12">
    <name type="scientific">Candidatus Doudnabacteria bacterium RIFCSPHIGHO2_01_FULL_50_11</name>
    <dbReference type="NCBI Taxonomy" id="1817828"/>
    <lineage>
        <taxon>Bacteria</taxon>
        <taxon>Candidatus Doudnaibacteriota</taxon>
    </lineage>
</organism>
<accession>A0A1F5PH82</accession>
<comment type="similarity">
    <text evidence="1 9">Belongs to the class-II aminoacyl-tRNA synthetase family.</text>
</comment>
<dbReference type="Pfam" id="PF01411">
    <property type="entry name" value="tRNA-synt_2c"/>
    <property type="match status" value="1"/>
</dbReference>
<dbReference type="CDD" id="cd00673">
    <property type="entry name" value="AlaRS_core"/>
    <property type="match status" value="1"/>
</dbReference>
<dbReference type="EMBL" id="MFEO01000024">
    <property type="protein sequence ID" value="OGE89281.1"/>
    <property type="molecule type" value="Genomic_DNA"/>
</dbReference>
<dbReference type="Gene3D" id="3.30.930.10">
    <property type="entry name" value="Bira Bifunctional Protein, Domain 2"/>
    <property type="match status" value="1"/>
</dbReference>
<dbReference type="Gene3D" id="3.30.54.20">
    <property type="match status" value="1"/>
</dbReference>
<comment type="domain">
    <text evidence="9">Consists of three domains; the N-terminal catalytic domain, the editing domain and the C-terminal C-Ala domain. The editing domain removes incorrectly charged amino acids, while the C-Ala domain, along with tRNA(Ala), serves as a bridge to cooperatively bring together the editing and aminoacylation centers thus stimulating deacylation of misacylated tRNAs.</text>
</comment>
<dbReference type="GO" id="GO:0006419">
    <property type="term" value="P:alanyl-tRNA aminoacylation"/>
    <property type="evidence" value="ECO:0007669"/>
    <property type="project" value="UniProtKB-UniRule"/>
</dbReference>
<evidence type="ECO:0000256" key="1">
    <source>
        <dbReference type="ARBA" id="ARBA00008226"/>
    </source>
</evidence>
<name>A0A1F5PH82_9BACT</name>
<evidence type="ECO:0000256" key="6">
    <source>
        <dbReference type="ARBA" id="ARBA00022884"/>
    </source>
</evidence>
<gene>
    <name evidence="9" type="primary">alaS</name>
    <name evidence="11" type="ORF">A2722_01415</name>
</gene>
<dbReference type="SUPFAM" id="SSF55186">
    <property type="entry name" value="ThrRS/AlaRS common domain"/>
    <property type="match status" value="1"/>
</dbReference>
<dbReference type="EC" id="6.1.1.7" evidence="9"/>
<dbReference type="Proteomes" id="UP000178377">
    <property type="component" value="Unassembled WGS sequence"/>
</dbReference>
<comment type="caution">
    <text evidence="11">The sequence shown here is derived from an EMBL/GenBank/DDBJ whole genome shotgun (WGS) entry which is preliminary data.</text>
</comment>
<dbReference type="InterPro" id="IPR045864">
    <property type="entry name" value="aa-tRNA-synth_II/BPL/LPL"/>
</dbReference>
<keyword evidence="2 9" id="KW-0820">tRNA-binding</keyword>
<keyword evidence="9" id="KW-0479">Metal-binding</keyword>
<dbReference type="InterPro" id="IPR023033">
    <property type="entry name" value="Ala_tRNA_ligase_euk/bac"/>
</dbReference>
<dbReference type="InterPro" id="IPR018164">
    <property type="entry name" value="Ala-tRNA-synth_IIc_N"/>
</dbReference>
<dbReference type="GO" id="GO:0008270">
    <property type="term" value="F:zinc ion binding"/>
    <property type="evidence" value="ECO:0007669"/>
    <property type="project" value="UniProtKB-UniRule"/>
</dbReference>
<comment type="subcellular location">
    <subcellularLocation>
        <location evidence="9">Cytoplasm</location>
    </subcellularLocation>
</comment>
<feature type="binding site" evidence="9">
    <location>
        <position position="459"/>
    </location>
    <ligand>
        <name>Zn(2+)</name>
        <dbReference type="ChEBI" id="CHEBI:29105"/>
    </ligand>
</feature>
<keyword evidence="3 9" id="KW-0436">Ligase</keyword>
<reference evidence="11 12" key="1">
    <citation type="journal article" date="2016" name="Nat. Commun.">
        <title>Thousands of microbial genomes shed light on interconnected biogeochemical processes in an aquifer system.</title>
        <authorList>
            <person name="Anantharaman K."/>
            <person name="Brown C.T."/>
            <person name="Hug L.A."/>
            <person name="Sharon I."/>
            <person name="Castelle C.J."/>
            <person name="Probst A.J."/>
            <person name="Thomas B.C."/>
            <person name="Singh A."/>
            <person name="Wilkins M.J."/>
            <person name="Karaoz U."/>
            <person name="Brodie E.L."/>
            <person name="Williams K.H."/>
            <person name="Hubbard S.S."/>
            <person name="Banfield J.F."/>
        </authorList>
    </citation>
    <scope>NUCLEOTIDE SEQUENCE [LARGE SCALE GENOMIC DNA]</scope>
</reference>
<comment type="catalytic activity">
    <reaction evidence="9">
        <text>tRNA(Ala) + L-alanine + ATP = L-alanyl-tRNA(Ala) + AMP + diphosphate</text>
        <dbReference type="Rhea" id="RHEA:12540"/>
        <dbReference type="Rhea" id="RHEA-COMP:9657"/>
        <dbReference type="Rhea" id="RHEA-COMP:9923"/>
        <dbReference type="ChEBI" id="CHEBI:30616"/>
        <dbReference type="ChEBI" id="CHEBI:33019"/>
        <dbReference type="ChEBI" id="CHEBI:57972"/>
        <dbReference type="ChEBI" id="CHEBI:78442"/>
        <dbReference type="ChEBI" id="CHEBI:78497"/>
        <dbReference type="ChEBI" id="CHEBI:456215"/>
        <dbReference type="EC" id="6.1.1.7"/>
    </reaction>
</comment>
<dbReference type="InterPro" id="IPR002318">
    <property type="entry name" value="Ala-tRNA-lgiase_IIc"/>
</dbReference>
<evidence type="ECO:0000256" key="9">
    <source>
        <dbReference type="HAMAP-Rule" id="MF_00036"/>
    </source>
</evidence>
<dbReference type="GO" id="GO:0005524">
    <property type="term" value="F:ATP binding"/>
    <property type="evidence" value="ECO:0007669"/>
    <property type="project" value="UniProtKB-UniRule"/>
</dbReference>
<dbReference type="Pfam" id="PF07973">
    <property type="entry name" value="tRNA_SAD"/>
    <property type="match status" value="1"/>
</dbReference>
<evidence type="ECO:0000313" key="11">
    <source>
        <dbReference type="EMBL" id="OGE89281.1"/>
    </source>
</evidence>
<keyword evidence="9" id="KW-0862">Zinc</keyword>
<dbReference type="GO" id="GO:0002161">
    <property type="term" value="F:aminoacyl-tRNA deacylase activity"/>
    <property type="evidence" value="ECO:0007669"/>
    <property type="project" value="TreeGrafter"/>
</dbReference>
<dbReference type="STRING" id="1817828.A2722_01415"/>
<evidence type="ECO:0000256" key="5">
    <source>
        <dbReference type="ARBA" id="ARBA00022840"/>
    </source>
</evidence>
<protein>
    <recommendedName>
        <fullName evidence="9">Alanine--tRNA ligase</fullName>
        <ecNumber evidence="9">6.1.1.7</ecNumber>
    </recommendedName>
    <alternativeName>
        <fullName evidence="9">Alanyl-tRNA synthetase</fullName>
        <shortName evidence="9">AlaRS</shortName>
    </alternativeName>
</protein>
<evidence type="ECO:0000256" key="3">
    <source>
        <dbReference type="ARBA" id="ARBA00022598"/>
    </source>
</evidence>
<evidence type="ECO:0000256" key="7">
    <source>
        <dbReference type="ARBA" id="ARBA00022917"/>
    </source>
</evidence>
<dbReference type="SMART" id="SM00863">
    <property type="entry name" value="tRNA_SAD"/>
    <property type="match status" value="1"/>
</dbReference>
<evidence type="ECO:0000256" key="4">
    <source>
        <dbReference type="ARBA" id="ARBA00022741"/>
    </source>
</evidence>
<evidence type="ECO:0000256" key="2">
    <source>
        <dbReference type="ARBA" id="ARBA00022555"/>
    </source>
</evidence>
<dbReference type="AlphaFoldDB" id="A0A1F5PH82"/>
<dbReference type="PROSITE" id="PS50860">
    <property type="entry name" value="AA_TRNA_LIGASE_II_ALA"/>
    <property type="match status" value="1"/>
</dbReference>
<keyword evidence="8 9" id="KW-0030">Aminoacyl-tRNA synthetase</keyword>
<dbReference type="InterPro" id="IPR012947">
    <property type="entry name" value="tRNA_SAD"/>
</dbReference>
<dbReference type="InterPro" id="IPR018162">
    <property type="entry name" value="Ala-tRNA-ligase_IIc_anticod-bd"/>
</dbReference>
<dbReference type="PANTHER" id="PTHR11777">
    <property type="entry name" value="ALANYL-TRNA SYNTHETASE"/>
    <property type="match status" value="1"/>
</dbReference>
<dbReference type="InterPro" id="IPR050058">
    <property type="entry name" value="Ala-tRNA_ligase"/>
</dbReference>
<evidence type="ECO:0000256" key="8">
    <source>
        <dbReference type="ARBA" id="ARBA00023146"/>
    </source>
</evidence>
<sequence>MKAQELRAKYLDFFRKKGHAVIPSASLVPANDPTVLFTTAGMHPLVPYLLGEEHPAGSRIASVQKCIRTGDIEEVGDDIHLTFFEMLGNWSLGDYFKEEAIAWSWEFLTAKKYLDIDPRLLSVSCFAGDATMGVGRDDEAAGIWQKLGVLRQRIAFLGVEDNWWGPAGETGPCGPDTEMFYWTGPIQEVPETFDPKDGRWVEIWNDVFMQYNKTTLSTFEPLSQKNVDTGMGLDRMLAAFNGHRSVYDTELFKPMFDVLGKSQEVMSNDEVRKARVILDHVRASVFIIADGVEPSNKDRGYVVRRLLRRSMVHGKLLGLKDHWLEALVGKVITIFDSAYPELVENSQKVFAVIGNEQRQHEQSLETAFTGTLTHVNALVNKSEKVMSGKEAFGLYQTMGIPLELIQEIARSSNIEVDTNGYEAEFEKHQKLSRTASVGKFRGGLADHSDDVIRLHTATHLMNAALRRVLGEHVWQKGSNITKERTRFDFTHSRKLTPDEIKQVESLVNGWIAADLKVKKEIMPLERARSLGAIGVFGEKYPETVSVYSIVDPKSGDVISREFCGGPHVEHAGVIGKFKITKEEAISAGVRRIKAVVGS</sequence>
<feature type="binding site" evidence="9">
    <location>
        <position position="455"/>
    </location>
    <ligand>
        <name>Zn(2+)</name>
        <dbReference type="ChEBI" id="CHEBI:29105"/>
    </ligand>
</feature>
<evidence type="ECO:0000259" key="10">
    <source>
        <dbReference type="PROSITE" id="PS50860"/>
    </source>
</evidence>
<dbReference type="PRINTS" id="PR00980">
    <property type="entry name" value="TRNASYNTHALA"/>
</dbReference>
<keyword evidence="5 9" id="KW-0067">ATP-binding</keyword>
<evidence type="ECO:0000313" key="12">
    <source>
        <dbReference type="Proteomes" id="UP000178377"/>
    </source>
</evidence>
<dbReference type="InterPro" id="IPR018165">
    <property type="entry name" value="Ala-tRNA-synth_IIc_core"/>
</dbReference>
<feature type="domain" description="Alanyl-transfer RNA synthetases family profile" evidence="10">
    <location>
        <begin position="1"/>
        <end position="598"/>
    </location>
</feature>
<comment type="cofactor">
    <cofactor evidence="9">
        <name>Zn(2+)</name>
        <dbReference type="ChEBI" id="CHEBI:29105"/>
    </cofactor>
    <text evidence="9">Binds 1 zinc ion per subunit.</text>
</comment>
<feature type="binding site" evidence="9">
    <location>
        <position position="563"/>
    </location>
    <ligand>
        <name>Zn(2+)</name>
        <dbReference type="ChEBI" id="CHEBI:29105"/>
    </ligand>
</feature>
<keyword evidence="6 9" id="KW-0694">RNA-binding</keyword>
<dbReference type="SUPFAM" id="SSF101353">
    <property type="entry name" value="Putative anticodon-binding domain of alanyl-tRNA synthetase (AlaRS)"/>
    <property type="match status" value="1"/>
</dbReference>
<dbReference type="PANTHER" id="PTHR11777:SF9">
    <property type="entry name" value="ALANINE--TRNA LIGASE, CYTOPLASMIC"/>
    <property type="match status" value="1"/>
</dbReference>
<keyword evidence="4 9" id="KW-0547">Nucleotide-binding</keyword>
<dbReference type="HAMAP" id="MF_00036_B">
    <property type="entry name" value="Ala_tRNA_synth_B"/>
    <property type="match status" value="1"/>
</dbReference>
<feature type="binding site" evidence="9">
    <location>
        <position position="567"/>
    </location>
    <ligand>
        <name>Zn(2+)</name>
        <dbReference type="ChEBI" id="CHEBI:29105"/>
    </ligand>
</feature>
<dbReference type="InterPro" id="IPR018163">
    <property type="entry name" value="Thr/Ala-tRNA-synth_IIc_edit"/>
</dbReference>
<dbReference type="GO" id="GO:0005829">
    <property type="term" value="C:cytosol"/>
    <property type="evidence" value="ECO:0007669"/>
    <property type="project" value="TreeGrafter"/>
</dbReference>
<dbReference type="SUPFAM" id="SSF55681">
    <property type="entry name" value="Class II aaRS and biotin synthetases"/>
    <property type="match status" value="1"/>
</dbReference>
<dbReference type="GO" id="GO:0004813">
    <property type="term" value="F:alanine-tRNA ligase activity"/>
    <property type="evidence" value="ECO:0007669"/>
    <property type="project" value="UniProtKB-UniRule"/>
</dbReference>
<dbReference type="FunFam" id="3.30.980.10:FF:000004">
    <property type="entry name" value="Alanine--tRNA ligase, cytoplasmic"/>
    <property type="match status" value="1"/>
</dbReference>
<comment type="function">
    <text evidence="9">Catalyzes the attachment of alanine to tRNA(Ala) in a two-step reaction: alanine is first activated by ATP to form Ala-AMP and then transferred to the acceptor end of tRNA(Ala). Also edits incorrectly charged Ser-tRNA(Ala) and Gly-tRNA(Ala) via its editing domain.</text>
</comment>
<proteinExistence type="inferred from homology"/>
<dbReference type="Gene3D" id="3.30.980.10">
    <property type="entry name" value="Threonyl-trna Synthetase, Chain A, domain 2"/>
    <property type="match status" value="1"/>
</dbReference>
<keyword evidence="9" id="KW-0963">Cytoplasm</keyword>